<accession>A0A8X6T6K4</accession>
<protein>
    <recommendedName>
        <fullName evidence="3">RRM domain-containing protein</fullName>
    </recommendedName>
</protein>
<gene>
    <name evidence="1" type="primary">NCL1_15816</name>
    <name evidence="1" type="ORF">NPIL_375311</name>
</gene>
<name>A0A8X6T6K4_NEPPI</name>
<comment type="caution">
    <text evidence="1">The sequence shown here is derived from an EMBL/GenBank/DDBJ whole genome shotgun (WGS) entry which is preliminary data.</text>
</comment>
<dbReference type="OrthoDB" id="6427559at2759"/>
<dbReference type="InterPro" id="IPR035979">
    <property type="entry name" value="RBD_domain_sf"/>
</dbReference>
<dbReference type="AlphaFoldDB" id="A0A8X6T6K4"/>
<evidence type="ECO:0000313" key="2">
    <source>
        <dbReference type="Proteomes" id="UP000887013"/>
    </source>
</evidence>
<dbReference type="EMBL" id="BMAW01097540">
    <property type="protein sequence ID" value="GFS80122.1"/>
    <property type="molecule type" value="Genomic_DNA"/>
</dbReference>
<dbReference type="Proteomes" id="UP000887013">
    <property type="component" value="Unassembled WGS sequence"/>
</dbReference>
<keyword evidence="2" id="KW-1185">Reference proteome</keyword>
<organism evidence="1 2">
    <name type="scientific">Nephila pilipes</name>
    <name type="common">Giant wood spider</name>
    <name type="synonym">Nephila maculata</name>
    <dbReference type="NCBI Taxonomy" id="299642"/>
    <lineage>
        <taxon>Eukaryota</taxon>
        <taxon>Metazoa</taxon>
        <taxon>Ecdysozoa</taxon>
        <taxon>Arthropoda</taxon>
        <taxon>Chelicerata</taxon>
        <taxon>Arachnida</taxon>
        <taxon>Araneae</taxon>
        <taxon>Araneomorphae</taxon>
        <taxon>Entelegynae</taxon>
        <taxon>Araneoidea</taxon>
        <taxon>Nephilidae</taxon>
        <taxon>Nephila</taxon>
    </lineage>
</organism>
<sequence>MSFFSYIWNRSSDKIVTLMIDVKEAIPTVQLLLKMFREINICHKPEFPLNMPPRKKRKLSTSLEEVQNKEDLKAITKDKSQDVYVSRKNDAVSKTRKDRKKNFPHGWLKNEINSGISIKISRSFKRRSKLKREQKTTQPLIEKTNPMKSARYLGQFFRGSINFVQVSTLTPIHDIDSILKNIVQYGKVMHIQDHWSLCFRALSDTFNKSITRWTGALVTYRHLEDSQKALDGLFLRSFLNIRPVNIPQHLLTVGYLETRLAVNDNDHVGSSILIQGFSYKVSSEKINHELEHFGEIKSCQWKTRDKIVSYEVTYKFTVEALAAALALDGKVMGRNVLKTKLVMKKREMNLHMMVCGYYC</sequence>
<evidence type="ECO:0008006" key="3">
    <source>
        <dbReference type="Google" id="ProtNLM"/>
    </source>
</evidence>
<proteinExistence type="predicted"/>
<dbReference type="SUPFAM" id="SSF54928">
    <property type="entry name" value="RNA-binding domain, RBD"/>
    <property type="match status" value="1"/>
</dbReference>
<dbReference type="GO" id="GO:0003676">
    <property type="term" value="F:nucleic acid binding"/>
    <property type="evidence" value="ECO:0007669"/>
    <property type="project" value="InterPro"/>
</dbReference>
<evidence type="ECO:0000313" key="1">
    <source>
        <dbReference type="EMBL" id="GFS80122.1"/>
    </source>
</evidence>
<reference evidence="1" key="1">
    <citation type="submission" date="2020-08" db="EMBL/GenBank/DDBJ databases">
        <title>Multicomponent nature underlies the extraordinary mechanical properties of spider dragline silk.</title>
        <authorList>
            <person name="Kono N."/>
            <person name="Nakamura H."/>
            <person name="Mori M."/>
            <person name="Yoshida Y."/>
            <person name="Ohtoshi R."/>
            <person name="Malay A.D."/>
            <person name="Moran D.A.P."/>
            <person name="Tomita M."/>
            <person name="Numata K."/>
            <person name="Arakawa K."/>
        </authorList>
    </citation>
    <scope>NUCLEOTIDE SEQUENCE</scope>
</reference>